<sequence length="113" mass="13333">MRITYIVIAIILLSCNNSLEDNNSMKIKYFHTWSGYSHPINPIGEMLESDVKTYKFSYYIASYDDEKLVSFKKIYKKELMYEYKYVYNSESELIKVIIVDKDGVSKNISLLKD</sequence>
<accession>A0A2S6IHE6</accession>
<dbReference type="EMBL" id="PTJE01000006">
    <property type="protein sequence ID" value="PPK93632.1"/>
    <property type="molecule type" value="Genomic_DNA"/>
</dbReference>
<protein>
    <submittedName>
        <fullName evidence="1">Uncharacterized protein</fullName>
    </submittedName>
</protein>
<comment type="caution">
    <text evidence="1">The sequence shown here is derived from an EMBL/GenBank/DDBJ whole genome shotgun (WGS) entry which is preliminary data.</text>
</comment>
<evidence type="ECO:0000313" key="2">
    <source>
        <dbReference type="Proteomes" id="UP000239002"/>
    </source>
</evidence>
<proteinExistence type="predicted"/>
<dbReference type="AlphaFoldDB" id="A0A2S6IHE6"/>
<dbReference type="PROSITE" id="PS51257">
    <property type="entry name" value="PROKAR_LIPOPROTEIN"/>
    <property type="match status" value="1"/>
</dbReference>
<dbReference type="RefSeq" id="WP_104516087.1">
    <property type="nucleotide sequence ID" value="NZ_MQVW01000024.1"/>
</dbReference>
<dbReference type="Proteomes" id="UP000239002">
    <property type="component" value="Unassembled WGS sequence"/>
</dbReference>
<name>A0A2S6IHE6_9FLAO</name>
<gene>
    <name evidence="1" type="ORF">LY01_02415</name>
</gene>
<organism evidence="1 2">
    <name type="scientific">Nonlabens xylanidelens</name>
    <dbReference type="NCBI Taxonomy" id="191564"/>
    <lineage>
        <taxon>Bacteria</taxon>
        <taxon>Pseudomonadati</taxon>
        <taxon>Bacteroidota</taxon>
        <taxon>Flavobacteriia</taxon>
        <taxon>Flavobacteriales</taxon>
        <taxon>Flavobacteriaceae</taxon>
        <taxon>Nonlabens</taxon>
    </lineage>
</organism>
<evidence type="ECO:0000313" key="1">
    <source>
        <dbReference type="EMBL" id="PPK93632.1"/>
    </source>
</evidence>
<keyword evidence="2" id="KW-1185">Reference proteome</keyword>
<reference evidence="1 2" key="1">
    <citation type="submission" date="2018-02" db="EMBL/GenBank/DDBJ databases">
        <title>Genomic Encyclopedia of Archaeal and Bacterial Type Strains, Phase II (KMG-II): from individual species to whole genera.</title>
        <authorList>
            <person name="Goeker M."/>
        </authorList>
    </citation>
    <scope>NUCLEOTIDE SEQUENCE [LARGE SCALE GENOMIC DNA]</scope>
    <source>
        <strain evidence="1 2">DSM 16809</strain>
    </source>
</reference>